<gene>
    <name evidence="11" type="ORF">BECKLPF1236B_GA0070989_12933</name>
</gene>
<dbReference type="InterPro" id="IPR002934">
    <property type="entry name" value="Polymerase_NTP_transf_dom"/>
</dbReference>
<keyword evidence="8" id="KW-0460">Magnesium</keyword>
<keyword evidence="6" id="KW-0547">Nucleotide-binding</keyword>
<feature type="domain" description="Polymerase nucleotidyl transferase" evidence="10">
    <location>
        <begin position="70"/>
        <end position="141"/>
    </location>
</feature>
<evidence type="ECO:0000259" key="10">
    <source>
        <dbReference type="Pfam" id="PF01909"/>
    </source>
</evidence>
<dbReference type="Pfam" id="PF01909">
    <property type="entry name" value="NTP_transf_2"/>
    <property type="match status" value="1"/>
</dbReference>
<dbReference type="GO" id="GO:0016779">
    <property type="term" value="F:nucleotidyltransferase activity"/>
    <property type="evidence" value="ECO:0007669"/>
    <property type="project" value="UniProtKB-KW"/>
</dbReference>
<evidence type="ECO:0000256" key="8">
    <source>
        <dbReference type="ARBA" id="ARBA00022842"/>
    </source>
</evidence>
<accession>A0A450WYK1</accession>
<comment type="cofactor">
    <cofactor evidence="1">
        <name>Mg(2+)</name>
        <dbReference type="ChEBI" id="CHEBI:18420"/>
    </cofactor>
</comment>
<dbReference type="SUPFAM" id="SSF81301">
    <property type="entry name" value="Nucleotidyltransferase"/>
    <property type="match status" value="1"/>
</dbReference>
<evidence type="ECO:0000256" key="6">
    <source>
        <dbReference type="ARBA" id="ARBA00022741"/>
    </source>
</evidence>
<dbReference type="CDD" id="cd05403">
    <property type="entry name" value="NT_KNTase_like"/>
    <property type="match status" value="1"/>
</dbReference>
<evidence type="ECO:0000313" key="11">
    <source>
        <dbReference type="EMBL" id="VFK22098.1"/>
    </source>
</evidence>
<sequence length="141" mass="16487">MNVRGAERLFPLRHRQGMRNCRENLPIEIEMCRSPMKPAIMKQTILPANQLRALLQAFLTQRGEEYYLHALGYFGSYARNEATPESDVDIVFQTDAPNLFRAARMREELVDILHRPVDVVRLRESMNPRMKARIEKEAVYV</sequence>
<dbReference type="InterPro" id="IPR043519">
    <property type="entry name" value="NT_sf"/>
</dbReference>
<evidence type="ECO:0000256" key="2">
    <source>
        <dbReference type="ARBA" id="ARBA00022649"/>
    </source>
</evidence>
<dbReference type="AlphaFoldDB" id="A0A450WYK1"/>
<keyword evidence="4" id="KW-0548">Nucleotidyltransferase</keyword>
<dbReference type="EMBL" id="CAADFK010000293">
    <property type="protein sequence ID" value="VFK22098.1"/>
    <property type="molecule type" value="Genomic_DNA"/>
</dbReference>
<evidence type="ECO:0000256" key="7">
    <source>
        <dbReference type="ARBA" id="ARBA00022840"/>
    </source>
</evidence>
<keyword evidence="2" id="KW-1277">Toxin-antitoxin system</keyword>
<dbReference type="InterPro" id="IPR052038">
    <property type="entry name" value="Type-VII_TA_antitoxin"/>
</dbReference>
<protein>
    <submittedName>
        <fullName evidence="11">Predicted nucleotidyltransferase</fullName>
    </submittedName>
</protein>
<proteinExistence type="inferred from homology"/>
<keyword evidence="3 11" id="KW-0808">Transferase</keyword>
<dbReference type="PANTHER" id="PTHR33571">
    <property type="entry name" value="SSL8005 PROTEIN"/>
    <property type="match status" value="1"/>
</dbReference>
<evidence type="ECO:0000256" key="4">
    <source>
        <dbReference type="ARBA" id="ARBA00022695"/>
    </source>
</evidence>
<keyword evidence="7" id="KW-0067">ATP-binding</keyword>
<evidence type="ECO:0000256" key="1">
    <source>
        <dbReference type="ARBA" id="ARBA00001946"/>
    </source>
</evidence>
<evidence type="ECO:0000256" key="3">
    <source>
        <dbReference type="ARBA" id="ARBA00022679"/>
    </source>
</evidence>
<name>A0A450WYK1_9GAMM</name>
<organism evidence="11">
    <name type="scientific">Candidatus Kentrum sp. LPFa</name>
    <dbReference type="NCBI Taxonomy" id="2126335"/>
    <lineage>
        <taxon>Bacteria</taxon>
        <taxon>Pseudomonadati</taxon>
        <taxon>Pseudomonadota</taxon>
        <taxon>Gammaproteobacteria</taxon>
        <taxon>Candidatus Kentrum</taxon>
    </lineage>
</organism>
<reference evidence="11" key="1">
    <citation type="submission" date="2019-02" db="EMBL/GenBank/DDBJ databases">
        <authorList>
            <person name="Gruber-Vodicka R. H."/>
            <person name="Seah K. B. B."/>
        </authorList>
    </citation>
    <scope>NUCLEOTIDE SEQUENCE</scope>
    <source>
        <strain evidence="11">BECK_S313</strain>
    </source>
</reference>
<dbReference type="PANTHER" id="PTHR33571:SF14">
    <property type="entry name" value="PROTEIN ADENYLYLTRANSFERASE MJ0435-RELATED"/>
    <property type="match status" value="1"/>
</dbReference>
<dbReference type="GO" id="GO:0046872">
    <property type="term" value="F:metal ion binding"/>
    <property type="evidence" value="ECO:0007669"/>
    <property type="project" value="UniProtKB-KW"/>
</dbReference>
<evidence type="ECO:0000256" key="5">
    <source>
        <dbReference type="ARBA" id="ARBA00022723"/>
    </source>
</evidence>
<keyword evidence="5" id="KW-0479">Metal-binding</keyword>
<dbReference type="GO" id="GO:0005524">
    <property type="term" value="F:ATP binding"/>
    <property type="evidence" value="ECO:0007669"/>
    <property type="project" value="UniProtKB-KW"/>
</dbReference>
<comment type="similarity">
    <text evidence="9">Belongs to the MntA antitoxin family.</text>
</comment>
<evidence type="ECO:0000256" key="9">
    <source>
        <dbReference type="ARBA" id="ARBA00038276"/>
    </source>
</evidence>
<dbReference type="Gene3D" id="3.30.460.10">
    <property type="entry name" value="Beta Polymerase, domain 2"/>
    <property type="match status" value="1"/>
</dbReference>